<evidence type="ECO:0000256" key="8">
    <source>
        <dbReference type="ARBA" id="ARBA00022729"/>
    </source>
</evidence>
<feature type="signal peptide" evidence="17">
    <location>
        <begin position="1"/>
        <end position="19"/>
    </location>
</feature>
<dbReference type="GO" id="GO:0046872">
    <property type="term" value="F:metal ion binding"/>
    <property type="evidence" value="ECO:0007669"/>
    <property type="project" value="UniProtKB-UniRule"/>
</dbReference>
<feature type="transmembrane region" description="Helical" evidence="16">
    <location>
        <begin position="95"/>
        <end position="117"/>
    </location>
</feature>
<evidence type="ECO:0000256" key="17">
    <source>
        <dbReference type="SAM" id="SignalP"/>
    </source>
</evidence>
<keyword evidence="6" id="KW-0325">Glycoprotein</keyword>
<evidence type="ECO:0000256" key="3">
    <source>
        <dbReference type="ARBA" id="ARBA00004613"/>
    </source>
</evidence>
<keyword evidence="7 16" id="KW-0812">Transmembrane</keyword>
<dbReference type="GO" id="GO:0098552">
    <property type="term" value="C:side of membrane"/>
    <property type="evidence" value="ECO:0007669"/>
    <property type="project" value="UniProtKB-KW"/>
</dbReference>
<evidence type="ECO:0000313" key="19">
    <source>
        <dbReference type="EMBL" id="KFX45574.1"/>
    </source>
</evidence>
<proteinExistence type="inferred from homology"/>
<comment type="caution">
    <text evidence="14">Lacks conserved residue(s) required for the propagation of feature annotation.</text>
</comment>
<dbReference type="EMBL" id="JPOX01000022">
    <property type="protein sequence ID" value="KFX45574.1"/>
    <property type="molecule type" value="Genomic_DNA"/>
</dbReference>
<evidence type="ECO:0000256" key="7">
    <source>
        <dbReference type="ARBA" id="ARBA00022692"/>
    </source>
</evidence>
<dbReference type="InterPro" id="IPR052337">
    <property type="entry name" value="SAT4-like"/>
</dbReference>
<evidence type="ECO:0000256" key="15">
    <source>
        <dbReference type="SAM" id="MobiDB-lite"/>
    </source>
</evidence>
<comment type="caution">
    <text evidence="19">The sequence shown here is derived from an EMBL/GenBank/DDBJ whole genome shotgun (WGS) entry which is preliminary data.</text>
</comment>
<comment type="subcellular location">
    <subcellularLocation>
        <location evidence="2">Membrane</location>
        <topology evidence="2">Lipid-anchor</topology>
        <topology evidence="2">GPI-anchor</topology>
    </subcellularLocation>
    <subcellularLocation>
        <location evidence="1">Membrane</location>
        <topology evidence="1">Multi-pass membrane protein</topology>
    </subcellularLocation>
    <subcellularLocation>
        <location evidence="3">Secreted</location>
    </subcellularLocation>
</comment>
<feature type="transmembrane region" description="Helical" evidence="16">
    <location>
        <begin position="221"/>
        <end position="243"/>
    </location>
</feature>
<evidence type="ECO:0000259" key="18">
    <source>
        <dbReference type="PROSITE" id="PS52012"/>
    </source>
</evidence>
<evidence type="ECO:0000256" key="13">
    <source>
        <dbReference type="ARBA" id="ARBA00038359"/>
    </source>
</evidence>
<dbReference type="InterPro" id="IPR049326">
    <property type="entry name" value="Rhodopsin_dom_fungi"/>
</dbReference>
<dbReference type="Pfam" id="PF05730">
    <property type="entry name" value="CFEM"/>
    <property type="match status" value="1"/>
</dbReference>
<evidence type="ECO:0000256" key="4">
    <source>
        <dbReference type="ARBA" id="ARBA00010031"/>
    </source>
</evidence>
<name>A0A093V6J5_TALMA</name>
<feature type="domain" description="CFEM" evidence="18">
    <location>
        <begin position="1"/>
        <end position="112"/>
    </location>
</feature>
<evidence type="ECO:0000256" key="16">
    <source>
        <dbReference type="SAM" id="Phobius"/>
    </source>
</evidence>
<keyword evidence="5" id="KW-0964">Secreted</keyword>
<feature type="transmembrane region" description="Helical" evidence="16">
    <location>
        <begin position="176"/>
        <end position="201"/>
    </location>
</feature>
<keyword evidence="12" id="KW-0449">Lipoprotein</keyword>
<feature type="disulfide bond" evidence="14">
    <location>
        <begin position="32"/>
        <end position="63"/>
    </location>
</feature>
<feature type="binding site" description="axial binding residue" evidence="14">
    <location>
        <position position="46"/>
    </location>
    <ligand>
        <name>heme</name>
        <dbReference type="ChEBI" id="CHEBI:30413"/>
    </ligand>
    <ligandPart>
        <name>Fe</name>
        <dbReference type="ChEBI" id="CHEBI:18248"/>
    </ligandPart>
</feature>
<evidence type="ECO:0000256" key="12">
    <source>
        <dbReference type="ARBA" id="ARBA00023288"/>
    </source>
</evidence>
<keyword evidence="14" id="KW-0349">Heme</keyword>
<evidence type="ECO:0000256" key="14">
    <source>
        <dbReference type="PROSITE-ProRule" id="PRU01356"/>
    </source>
</evidence>
<evidence type="ECO:0000256" key="9">
    <source>
        <dbReference type="ARBA" id="ARBA00022989"/>
    </source>
</evidence>
<protein>
    <submittedName>
        <fullName evidence="19">Repressed by TUP1 protein 5</fullName>
    </submittedName>
</protein>
<keyword evidence="11 14" id="KW-1015">Disulfide bond</keyword>
<evidence type="ECO:0000256" key="2">
    <source>
        <dbReference type="ARBA" id="ARBA00004589"/>
    </source>
</evidence>
<comment type="similarity">
    <text evidence="4">Belongs to the RBT5 family.</text>
</comment>
<feature type="disulfide bond" evidence="14">
    <location>
        <begin position="42"/>
        <end position="49"/>
    </location>
</feature>
<feature type="transmembrane region" description="Helical" evidence="16">
    <location>
        <begin position="255"/>
        <end position="273"/>
    </location>
</feature>
<dbReference type="HOGENOM" id="CLU_028200_6_3_1"/>
<dbReference type="InterPro" id="IPR008427">
    <property type="entry name" value="Extracellular_membr_CFEM_dom"/>
</dbReference>
<dbReference type="PROSITE" id="PS52012">
    <property type="entry name" value="CFEM"/>
    <property type="match status" value="1"/>
</dbReference>
<keyword evidence="14" id="KW-0479">Metal-binding</keyword>
<dbReference type="PANTHER" id="PTHR33048:SF143">
    <property type="entry name" value="EXTRACELLULAR MEMBRANE PROTEIN CFEM DOMAIN-CONTAINING PROTEIN-RELATED"/>
    <property type="match status" value="1"/>
</dbReference>
<keyword evidence="6" id="KW-0336">GPI-anchor</keyword>
<accession>A0A093V6J5</accession>
<keyword evidence="10 16" id="KW-0472">Membrane</keyword>
<feature type="transmembrane region" description="Helical" evidence="16">
    <location>
        <begin position="293"/>
        <end position="316"/>
    </location>
</feature>
<evidence type="ECO:0000256" key="11">
    <source>
        <dbReference type="ARBA" id="ARBA00023157"/>
    </source>
</evidence>
<dbReference type="SMART" id="SM00747">
    <property type="entry name" value="CFEM"/>
    <property type="match status" value="1"/>
</dbReference>
<dbReference type="PANTHER" id="PTHR33048">
    <property type="entry name" value="PTH11-LIKE INTEGRAL MEMBRANE PROTEIN (AFU_ORTHOLOGUE AFUA_5G11245)"/>
    <property type="match status" value="1"/>
</dbReference>
<feature type="transmembrane region" description="Helical" evidence="16">
    <location>
        <begin position="129"/>
        <end position="147"/>
    </location>
</feature>
<sequence length="389" mass="43186">MKVVLSILAACSLAALSFASWLDELPTCAATCFENSLPLSHCPSQDLGCLCADTAFQGAVQLCIVNGTCTPKEILTTTNATYAACDLPSHDIRPVMVGIPATFGSLAIIFVLLRVYARVFINKFFAWDDRFIILALDLYFAEAFYMISEMFTQLSILFFYLRVFDSILFRQFAIGISVFVICFGASNTFAMIFQCTPISFFWDGWTGEYAGTCININTFSWIRAAIEIIIDLTIISLPIPLLLSLKLNWHKKLQILSMFSVGFLITLVSILRLESLVRFSKSTNATYENAPAVYWSVLECDIAIVCACMPALRIVLGAIFPKYFGSNFNSVTGESRRTTRNEQQPTPKSDPEADPITKTMASWAVGSDDRSRTPSPVEMSNVESGENKR</sequence>
<dbReference type="AlphaFoldDB" id="A0A093V6J5"/>
<feature type="region of interest" description="Disordered" evidence="15">
    <location>
        <begin position="332"/>
        <end position="389"/>
    </location>
</feature>
<organism evidence="19">
    <name type="scientific">Talaromyces marneffei PM1</name>
    <dbReference type="NCBI Taxonomy" id="1077442"/>
    <lineage>
        <taxon>Eukaryota</taxon>
        <taxon>Fungi</taxon>
        <taxon>Dikarya</taxon>
        <taxon>Ascomycota</taxon>
        <taxon>Pezizomycotina</taxon>
        <taxon>Eurotiomycetes</taxon>
        <taxon>Eurotiomycetidae</taxon>
        <taxon>Eurotiales</taxon>
        <taxon>Trichocomaceae</taxon>
        <taxon>Talaromyces</taxon>
        <taxon>Talaromyces sect. Talaromyces</taxon>
    </lineage>
</organism>
<comment type="similarity">
    <text evidence="13">Belongs to the SAT4 family.</text>
</comment>
<dbReference type="GO" id="GO:0005576">
    <property type="term" value="C:extracellular region"/>
    <property type="evidence" value="ECO:0007669"/>
    <property type="project" value="UniProtKB-SubCell"/>
</dbReference>
<evidence type="ECO:0000256" key="5">
    <source>
        <dbReference type="ARBA" id="ARBA00022525"/>
    </source>
</evidence>
<feature type="chain" id="PRO_5001888875" evidence="17">
    <location>
        <begin position="20"/>
        <end position="389"/>
    </location>
</feature>
<keyword evidence="9 16" id="KW-1133">Transmembrane helix</keyword>
<reference evidence="19" key="1">
    <citation type="journal article" date="2014" name="PLoS Genet.">
        <title>Signature Gene Expression Reveals Novel Clues to the Molecular Mechanisms of Dimorphic Transition in Penicillium marneffei.</title>
        <authorList>
            <person name="Yang E."/>
            <person name="Wang G."/>
            <person name="Cai J."/>
            <person name="Woo P.C."/>
            <person name="Lau S.K."/>
            <person name="Yuen K.-Y."/>
            <person name="Chow W.-N."/>
            <person name="Lin X."/>
        </authorList>
    </citation>
    <scope>NUCLEOTIDE SEQUENCE [LARGE SCALE GENOMIC DNA]</scope>
    <source>
        <strain evidence="19">PM1</strain>
    </source>
</reference>
<evidence type="ECO:0000256" key="1">
    <source>
        <dbReference type="ARBA" id="ARBA00004141"/>
    </source>
</evidence>
<keyword evidence="14" id="KW-0408">Iron</keyword>
<dbReference type="Pfam" id="PF20684">
    <property type="entry name" value="Fung_rhodopsin"/>
    <property type="match status" value="1"/>
</dbReference>
<keyword evidence="8 17" id="KW-0732">Signal</keyword>
<evidence type="ECO:0000256" key="6">
    <source>
        <dbReference type="ARBA" id="ARBA00022622"/>
    </source>
</evidence>
<gene>
    <name evidence="19" type="ORF">GQ26_0220060</name>
</gene>
<evidence type="ECO:0000256" key="10">
    <source>
        <dbReference type="ARBA" id="ARBA00023136"/>
    </source>
</evidence>